<evidence type="ECO:0000313" key="4">
    <source>
        <dbReference type="Proteomes" id="UP001049176"/>
    </source>
</evidence>
<name>A0A9P8AEK6_9AGAR</name>
<feature type="compositionally biased region" description="Basic and acidic residues" evidence="1">
    <location>
        <begin position="472"/>
        <end position="484"/>
    </location>
</feature>
<evidence type="ECO:0000313" key="3">
    <source>
        <dbReference type="EMBL" id="KAG7098714.1"/>
    </source>
</evidence>
<comment type="caution">
    <text evidence="3">The sequence shown here is derived from an EMBL/GenBank/DDBJ whole genome shotgun (WGS) entry which is preliminary data.</text>
</comment>
<evidence type="ECO:0000256" key="1">
    <source>
        <dbReference type="SAM" id="MobiDB-lite"/>
    </source>
</evidence>
<keyword evidence="4" id="KW-1185">Reference proteome</keyword>
<dbReference type="SMART" id="SM00751">
    <property type="entry name" value="BSD"/>
    <property type="match status" value="1"/>
</dbReference>
<dbReference type="InterPro" id="IPR051494">
    <property type="entry name" value="BSD_domain-containing"/>
</dbReference>
<accession>A0A9P8AEK6</accession>
<dbReference type="GeneID" id="66069703"/>
<feature type="compositionally biased region" description="Polar residues" evidence="1">
    <location>
        <begin position="21"/>
        <end position="30"/>
    </location>
</feature>
<protein>
    <recommendedName>
        <fullName evidence="2">BSD domain-containing protein</fullName>
    </recommendedName>
</protein>
<evidence type="ECO:0000259" key="2">
    <source>
        <dbReference type="PROSITE" id="PS50858"/>
    </source>
</evidence>
<organism evidence="3 4">
    <name type="scientific">Marasmius oreades</name>
    <name type="common">fairy-ring Marasmius</name>
    <dbReference type="NCBI Taxonomy" id="181124"/>
    <lineage>
        <taxon>Eukaryota</taxon>
        <taxon>Fungi</taxon>
        <taxon>Dikarya</taxon>
        <taxon>Basidiomycota</taxon>
        <taxon>Agaricomycotina</taxon>
        <taxon>Agaricomycetes</taxon>
        <taxon>Agaricomycetidae</taxon>
        <taxon>Agaricales</taxon>
        <taxon>Marasmiineae</taxon>
        <taxon>Marasmiaceae</taxon>
        <taxon>Marasmius</taxon>
    </lineage>
</organism>
<dbReference type="GO" id="GO:0005737">
    <property type="term" value="C:cytoplasm"/>
    <property type="evidence" value="ECO:0007669"/>
    <property type="project" value="TreeGrafter"/>
</dbReference>
<dbReference type="PROSITE" id="PS50858">
    <property type="entry name" value="BSD"/>
    <property type="match status" value="1"/>
</dbReference>
<feature type="region of interest" description="Disordered" evidence="1">
    <location>
        <begin position="89"/>
        <end position="140"/>
    </location>
</feature>
<feature type="region of interest" description="Disordered" evidence="1">
    <location>
        <begin position="392"/>
        <end position="492"/>
    </location>
</feature>
<sequence length="492" mass="54220">MNFLDPYDITVPATNTPPPESSSQQSLNEEVSQVITSLNRFWGGFRQQVRPRYPFSDCISSSQWLQSQAVLETARKDFSGVVTQAQKELTKLTGETSNEPAVNRSQTDDAEPRASIETLKPSSSSASTTSSSAEESTASTNGSITASNLFSRLQVALPPNVVTTVQNNIPQSLKNTDFSQLRINLTNEFQRLQGVTRSQAEEYVQKSEVLLREAMKEAGDVLRDAVKVIPPEPGSSNASVPVMTWDGTDMWMLHSDGTEATTSSEKGKEKATSNSVATRAEALLKLLKHDPEILKHNPEADQSIGTLYLKWVGESVDKVEDGMESEEWQRKIKAELDHGDDAQALQATLNALVPSEISEDVFWKRYFYRIHQIRQEEEKRKVLIQGTINDDEDFSWEDEEGEEESVTQKDTTPTSPRSRGATLTPQTKDPATSVASEGATSPQASTPANTSPRHSSEESYDLVSSGNVSASGERKKDCQAKMDSDDGDSDWE</sequence>
<feature type="compositionally biased region" description="Polar residues" evidence="1">
    <location>
        <begin position="89"/>
        <end position="105"/>
    </location>
</feature>
<feature type="region of interest" description="Disordered" evidence="1">
    <location>
        <begin position="1"/>
        <end position="30"/>
    </location>
</feature>
<dbReference type="Pfam" id="PF03909">
    <property type="entry name" value="BSD"/>
    <property type="match status" value="1"/>
</dbReference>
<dbReference type="SUPFAM" id="SSF140383">
    <property type="entry name" value="BSD domain-like"/>
    <property type="match status" value="1"/>
</dbReference>
<dbReference type="InterPro" id="IPR035925">
    <property type="entry name" value="BSD_dom_sf"/>
</dbReference>
<reference evidence="3" key="1">
    <citation type="journal article" date="2021" name="Genome Biol. Evol.">
        <title>The assembled and annotated genome of the fairy-ring fungus Marasmius oreades.</title>
        <authorList>
            <person name="Hiltunen M."/>
            <person name="Ament-Velasquez S.L."/>
            <person name="Johannesson H."/>
        </authorList>
    </citation>
    <scope>NUCLEOTIDE SEQUENCE</scope>
    <source>
        <strain evidence="3">03SP1</strain>
    </source>
</reference>
<dbReference type="EMBL" id="CM032181">
    <property type="protein sequence ID" value="KAG7098714.1"/>
    <property type="molecule type" value="Genomic_DNA"/>
</dbReference>
<feature type="compositionally biased region" description="Low complexity" evidence="1">
    <location>
        <begin position="122"/>
        <end position="140"/>
    </location>
</feature>
<dbReference type="Gene3D" id="1.10.3970.10">
    <property type="entry name" value="BSD domain"/>
    <property type="match status" value="1"/>
</dbReference>
<proteinExistence type="predicted"/>
<feature type="domain" description="BSD" evidence="2">
    <location>
        <begin position="345"/>
        <end position="374"/>
    </location>
</feature>
<dbReference type="OrthoDB" id="73788at2759"/>
<dbReference type="Proteomes" id="UP001049176">
    <property type="component" value="Chromosome 1"/>
</dbReference>
<dbReference type="RefSeq" id="XP_043015184.1">
    <property type="nucleotide sequence ID" value="XM_043146482.1"/>
</dbReference>
<dbReference type="PANTHER" id="PTHR16019:SF5">
    <property type="entry name" value="BSD DOMAIN-CONTAINING PROTEIN 1"/>
    <property type="match status" value="1"/>
</dbReference>
<dbReference type="PANTHER" id="PTHR16019">
    <property type="entry name" value="SYNAPSE-ASSOCIATED PROTEIN"/>
    <property type="match status" value="1"/>
</dbReference>
<gene>
    <name evidence="3" type="ORF">E1B28_000627</name>
</gene>
<dbReference type="AlphaFoldDB" id="A0A9P8AEK6"/>
<dbReference type="InterPro" id="IPR005607">
    <property type="entry name" value="BSD_dom"/>
</dbReference>
<dbReference type="KEGG" id="more:E1B28_000627"/>
<feature type="compositionally biased region" description="Acidic residues" evidence="1">
    <location>
        <begin position="392"/>
        <end position="405"/>
    </location>
</feature>
<feature type="compositionally biased region" description="Polar residues" evidence="1">
    <location>
        <begin position="408"/>
        <end position="453"/>
    </location>
</feature>